<evidence type="ECO:0000313" key="2">
    <source>
        <dbReference type="EMBL" id="CAF3098209.1"/>
    </source>
</evidence>
<sequence length="146" mass="15846">MDVIATNNGSSNVGILLGYGNGSFASSIMYLTESSSSISIAICDLNKDNRLNIVLINNDTNRIDILLGYDEGFPMQTEYAIGSDPNCGVVRDFNNDTVVDIATTNQYGNTISIFLGYRTDLLQQKLTLSLAKLLPLVLLGTLIMIE</sequence>
<keyword evidence="1" id="KW-1133">Transmembrane helix</keyword>
<evidence type="ECO:0000313" key="3">
    <source>
        <dbReference type="Proteomes" id="UP000663825"/>
    </source>
</evidence>
<gene>
    <name evidence="2" type="ORF">TIS948_LOCUS6803</name>
</gene>
<evidence type="ECO:0008006" key="4">
    <source>
        <dbReference type="Google" id="ProtNLM"/>
    </source>
</evidence>
<dbReference type="PANTHER" id="PTHR46580:SF2">
    <property type="entry name" value="MAM DOMAIN-CONTAINING PROTEIN"/>
    <property type="match status" value="1"/>
</dbReference>
<evidence type="ECO:0000256" key="1">
    <source>
        <dbReference type="SAM" id="Phobius"/>
    </source>
</evidence>
<accession>A0A817NBH7</accession>
<feature type="transmembrane region" description="Helical" evidence="1">
    <location>
        <begin position="126"/>
        <end position="145"/>
    </location>
</feature>
<name>A0A817NBH7_9BILA</name>
<protein>
    <recommendedName>
        <fullName evidence="4">VCBS repeat-containing protein</fullName>
    </recommendedName>
</protein>
<dbReference type="SUPFAM" id="SSF69318">
    <property type="entry name" value="Integrin alpha N-terminal domain"/>
    <property type="match status" value="1"/>
</dbReference>
<keyword evidence="1" id="KW-0472">Membrane</keyword>
<dbReference type="Gene3D" id="2.30.30.100">
    <property type="match status" value="1"/>
</dbReference>
<dbReference type="OrthoDB" id="10022113at2759"/>
<dbReference type="Proteomes" id="UP000663825">
    <property type="component" value="Unassembled WGS sequence"/>
</dbReference>
<dbReference type="InterPro" id="IPR028994">
    <property type="entry name" value="Integrin_alpha_N"/>
</dbReference>
<dbReference type="AlphaFoldDB" id="A0A817NBH7"/>
<keyword evidence="1" id="KW-0812">Transmembrane</keyword>
<dbReference type="PANTHER" id="PTHR46580">
    <property type="entry name" value="SENSOR KINASE-RELATED"/>
    <property type="match status" value="1"/>
</dbReference>
<reference evidence="2" key="1">
    <citation type="submission" date="2021-02" db="EMBL/GenBank/DDBJ databases">
        <authorList>
            <person name="Nowell W R."/>
        </authorList>
    </citation>
    <scope>NUCLEOTIDE SEQUENCE</scope>
</reference>
<proteinExistence type="predicted"/>
<comment type="caution">
    <text evidence="2">The sequence shown here is derived from an EMBL/GenBank/DDBJ whole genome shotgun (WGS) entry which is preliminary data.</text>
</comment>
<organism evidence="2 3">
    <name type="scientific">Rotaria socialis</name>
    <dbReference type="NCBI Taxonomy" id="392032"/>
    <lineage>
        <taxon>Eukaryota</taxon>
        <taxon>Metazoa</taxon>
        <taxon>Spiralia</taxon>
        <taxon>Gnathifera</taxon>
        <taxon>Rotifera</taxon>
        <taxon>Eurotatoria</taxon>
        <taxon>Bdelloidea</taxon>
        <taxon>Philodinida</taxon>
        <taxon>Philodinidae</taxon>
        <taxon>Rotaria</taxon>
    </lineage>
</organism>
<dbReference type="EMBL" id="CAJNXB010000777">
    <property type="protein sequence ID" value="CAF3098209.1"/>
    <property type="molecule type" value="Genomic_DNA"/>
</dbReference>